<protein>
    <submittedName>
        <fullName evidence="7">CDP-glycerol glycerophosphotransferase family protein</fullName>
    </submittedName>
</protein>
<dbReference type="KEGG" id="ppsr:I6J18_15985"/>
<keyword evidence="3" id="KW-1003">Cell membrane</keyword>
<comment type="subcellular location">
    <subcellularLocation>
        <location evidence="1">Cell membrane</location>
        <topology evidence="1">Peripheral membrane protein</topology>
    </subcellularLocation>
</comment>
<dbReference type="RefSeq" id="WP_040372737.1">
    <property type="nucleotide sequence ID" value="NZ_CP068053.1"/>
</dbReference>
<dbReference type="InterPro" id="IPR051612">
    <property type="entry name" value="Teichoic_Acid_Biosynth"/>
</dbReference>
<evidence type="ECO:0000256" key="5">
    <source>
        <dbReference type="ARBA" id="ARBA00022944"/>
    </source>
</evidence>
<keyword evidence="4" id="KW-0808">Transferase</keyword>
<reference evidence="7 8" key="1">
    <citation type="submission" date="2021-01" db="EMBL/GenBank/DDBJ databases">
        <title>FDA dAtabase for Regulatory Grade micrObial Sequences (FDA-ARGOS): Supporting development and validation of Infectious Disease Dx tests.</title>
        <authorList>
            <person name="Nelson B."/>
            <person name="Plummer A."/>
            <person name="Tallon L."/>
            <person name="Sadzewicz L."/>
            <person name="Zhao X."/>
            <person name="Boylan J."/>
            <person name="Ott S."/>
            <person name="Bowen H."/>
            <person name="Vavikolanu K."/>
            <person name="Mehta A."/>
            <person name="Aluvathingal J."/>
            <person name="Nadendla S."/>
            <person name="Myers T."/>
            <person name="Yan Y."/>
            <person name="Sichtig H."/>
        </authorList>
    </citation>
    <scope>NUCLEOTIDE SEQUENCE [LARGE SCALE GENOMIC DNA]</scope>
    <source>
        <strain evidence="7 8">FDAARGOS_1161</strain>
    </source>
</reference>
<evidence type="ECO:0000256" key="6">
    <source>
        <dbReference type="ARBA" id="ARBA00023136"/>
    </source>
</evidence>
<dbReference type="AlphaFoldDB" id="A0A974NJT3"/>
<comment type="similarity">
    <text evidence="2">Belongs to the CDP-glycerol glycerophosphotransferase family.</text>
</comment>
<dbReference type="GO" id="GO:0047355">
    <property type="term" value="F:CDP-glycerol glycerophosphotransferase activity"/>
    <property type="evidence" value="ECO:0007669"/>
    <property type="project" value="InterPro"/>
</dbReference>
<dbReference type="InterPro" id="IPR043148">
    <property type="entry name" value="TagF_C"/>
</dbReference>
<dbReference type="GO" id="GO:0019350">
    <property type="term" value="P:teichoic acid biosynthetic process"/>
    <property type="evidence" value="ECO:0007669"/>
    <property type="project" value="UniProtKB-KW"/>
</dbReference>
<dbReference type="Gene3D" id="3.40.50.12580">
    <property type="match status" value="1"/>
</dbReference>
<organism evidence="7 8">
    <name type="scientific">Peribacillus psychrosaccharolyticus</name>
    <name type="common">Bacillus psychrosaccharolyticus</name>
    <dbReference type="NCBI Taxonomy" id="1407"/>
    <lineage>
        <taxon>Bacteria</taxon>
        <taxon>Bacillati</taxon>
        <taxon>Bacillota</taxon>
        <taxon>Bacilli</taxon>
        <taxon>Bacillales</taxon>
        <taxon>Bacillaceae</taxon>
        <taxon>Peribacillus</taxon>
    </lineage>
</organism>
<evidence type="ECO:0000256" key="2">
    <source>
        <dbReference type="ARBA" id="ARBA00010488"/>
    </source>
</evidence>
<dbReference type="SUPFAM" id="SSF53756">
    <property type="entry name" value="UDP-Glycosyltransferase/glycogen phosphorylase"/>
    <property type="match status" value="1"/>
</dbReference>
<dbReference type="Proteomes" id="UP000595254">
    <property type="component" value="Chromosome"/>
</dbReference>
<accession>A0A974NJT3</accession>
<dbReference type="GO" id="GO:0005886">
    <property type="term" value="C:plasma membrane"/>
    <property type="evidence" value="ECO:0007669"/>
    <property type="project" value="UniProtKB-SubCell"/>
</dbReference>
<evidence type="ECO:0000313" key="7">
    <source>
        <dbReference type="EMBL" id="QQS99133.1"/>
    </source>
</evidence>
<name>A0A974NJT3_PERPY</name>
<sequence>MARELAIRLYLRTFSILFSIFSILPLKSKAVFVTSFGDNTQYLLDEMDKQELTWKRVILRTSTSKIKGKDDGHTIVFNFETKNIIHLLLSIYHLATAKRIIVDNYFGFLAAISFRPGVTCTQIWHAAGAIKKFGLTDPSIAERTPAAKQRFIDVYNMFDHVVVGSDVMAGIFKESFGLTDKHILYTGIPRTDFFFNQPALTEAQRILTSRYPEWADKKTILYAPTFRNQTLHSGKIALDIDLLYRELSQKGYVLLLKLHPAVTADVELESAYPGFVHNLSDYPDMNELLLAADCLVTDYSSIPFEYSFLGKPMYFYAYDLEEYQQERGFWEDYTTSMPGPVSRTTNELIEHIKRNGIDQNQLSAFNQKWNRYSTGQSSKNLVDFLFKNE</sequence>
<evidence type="ECO:0000256" key="3">
    <source>
        <dbReference type="ARBA" id="ARBA00022475"/>
    </source>
</evidence>
<dbReference type="EMBL" id="CP068053">
    <property type="protein sequence ID" value="QQS99133.1"/>
    <property type="molecule type" value="Genomic_DNA"/>
</dbReference>
<keyword evidence="5" id="KW-0777">Teichoic acid biosynthesis</keyword>
<dbReference type="Pfam" id="PF04464">
    <property type="entry name" value="Glyphos_transf"/>
    <property type="match status" value="1"/>
</dbReference>
<evidence type="ECO:0000313" key="8">
    <source>
        <dbReference type="Proteomes" id="UP000595254"/>
    </source>
</evidence>
<dbReference type="InterPro" id="IPR007554">
    <property type="entry name" value="Glycerophosphate_synth"/>
</dbReference>
<dbReference type="Gene3D" id="3.40.50.11820">
    <property type="match status" value="1"/>
</dbReference>
<dbReference type="PANTHER" id="PTHR37316:SF1">
    <property type="entry name" value="TEICHOIC ACID GLYCEROL-PHOSPHATE PRIMASE"/>
    <property type="match status" value="1"/>
</dbReference>
<dbReference type="InterPro" id="IPR043149">
    <property type="entry name" value="TagF_N"/>
</dbReference>
<evidence type="ECO:0000256" key="1">
    <source>
        <dbReference type="ARBA" id="ARBA00004202"/>
    </source>
</evidence>
<keyword evidence="6" id="KW-0472">Membrane</keyword>
<proteinExistence type="inferred from homology"/>
<dbReference type="PANTHER" id="PTHR37316">
    <property type="entry name" value="TEICHOIC ACID GLYCEROL-PHOSPHATE PRIMASE"/>
    <property type="match status" value="1"/>
</dbReference>
<evidence type="ECO:0000256" key="4">
    <source>
        <dbReference type="ARBA" id="ARBA00022679"/>
    </source>
</evidence>
<keyword evidence="8" id="KW-1185">Reference proteome</keyword>
<gene>
    <name evidence="7" type="ORF">I6J18_15985</name>
</gene>